<keyword evidence="2" id="KW-1185">Reference proteome</keyword>
<name>A0A7D9DJ13_PARCT</name>
<reference evidence="1" key="1">
    <citation type="submission" date="2020-04" db="EMBL/GenBank/DDBJ databases">
        <authorList>
            <person name="Alioto T."/>
            <person name="Alioto T."/>
            <person name="Gomez Garrido J."/>
        </authorList>
    </citation>
    <scope>NUCLEOTIDE SEQUENCE</scope>
    <source>
        <strain evidence="1">A484AB</strain>
    </source>
</reference>
<gene>
    <name evidence="1" type="ORF">PACLA_8A055596</name>
</gene>
<accession>A0A7D9DJ13</accession>
<sequence>MNAENLLAYKGLDDTPDDLQFYGYDPNDPPPFKDSDNNVVVSPIYHNETTAEILIILQTVDPLRSSTEMGIDVYLAALGLVENMLREQME</sequence>
<comment type="caution">
    <text evidence="1">The sequence shown here is derived from an EMBL/GenBank/DDBJ whole genome shotgun (WGS) entry which is preliminary data.</text>
</comment>
<organism evidence="1 2">
    <name type="scientific">Paramuricea clavata</name>
    <name type="common">Red gorgonian</name>
    <name type="synonym">Violescent sea-whip</name>
    <dbReference type="NCBI Taxonomy" id="317549"/>
    <lineage>
        <taxon>Eukaryota</taxon>
        <taxon>Metazoa</taxon>
        <taxon>Cnidaria</taxon>
        <taxon>Anthozoa</taxon>
        <taxon>Octocorallia</taxon>
        <taxon>Malacalcyonacea</taxon>
        <taxon>Plexauridae</taxon>
        <taxon>Paramuricea</taxon>
    </lineage>
</organism>
<dbReference type="AlphaFoldDB" id="A0A7D9DJ13"/>
<proteinExistence type="predicted"/>
<dbReference type="Proteomes" id="UP001152795">
    <property type="component" value="Unassembled WGS sequence"/>
</dbReference>
<protein>
    <submittedName>
        <fullName evidence="1">Uncharacterized protein</fullName>
    </submittedName>
</protein>
<evidence type="ECO:0000313" key="2">
    <source>
        <dbReference type="Proteomes" id="UP001152795"/>
    </source>
</evidence>
<dbReference type="EMBL" id="CACRXK020001110">
    <property type="protein sequence ID" value="CAB3987031.1"/>
    <property type="molecule type" value="Genomic_DNA"/>
</dbReference>
<evidence type="ECO:0000313" key="1">
    <source>
        <dbReference type="EMBL" id="CAB3987031.1"/>
    </source>
</evidence>